<comment type="subcellular location">
    <subcellularLocation>
        <location evidence="1">Membrane</location>
        <topology evidence="1">Single-pass membrane protein</topology>
    </subcellularLocation>
</comment>
<evidence type="ECO:0000256" key="1">
    <source>
        <dbReference type="ARBA" id="ARBA00004167"/>
    </source>
</evidence>
<dbReference type="InterPro" id="IPR015943">
    <property type="entry name" value="WD40/YVTN_repeat-like_dom_sf"/>
</dbReference>
<organism evidence="5 6">
    <name type="scientific">candidate division WOR-1 bacterium DG_54_3</name>
    <dbReference type="NCBI Taxonomy" id="1703775"/>
    <lineage>
        <taxon>Bacteria</taxon>
        <taxon>Bacillati</taxon>
        <taxon>Saganbacteria</taxon>
    </lineage>
</organism>
<sequence>MLKVRWFFAILLMASVLFLSQTGWAENLDRDWQIIQQRLSERVPAGEQVIPVVKSGSKDRGELIWWFQGIENVECVSRFVDVDGDMLPDVLIETYEAGAPEQDHFYCIKGNSPGYGTVLWSCRPPGGDSDGGGWGDQCVSYTEDLNGDGYADALLGTAWGGRTAYAIEGDSGYVIWSYDTYDNPPSGWIYSICPIEDLNEDDMPEVLFAAGSDANAGYCVDGANGNLIWKFQANDAVFAAAEIRDVNDDGYNDALFGTGDPYEDRMVCVSGASSGSATLVWQQSFGASVHDVAAIEDVNGDGIQDALAGVWDGKVYCRSGTNGAHIWSHLVGTYDYIMRVVSIDDVDDDGIQDVLVASWGNAIVCLSGVNGNVVCQYPTGGDVWAVDGVDDINGDGYPEAVGGSFDYKVYCVDLRDCDTLWTYYTGNKVLSVRGLPDVDGNTTPDVLAGTQMLSGSGGGYCAQHCLHLTSTE</sequence>
<dbReference type="GO" id="GO:0016020">
    <property type="term" value="C:membrane"/>
    <property type="evidence" value="ECO:0007669"/>
    <property type="project" value="UniProtKB-SubCell"/>
</dbReference>
<reference evidence="5 6" key="1">
    <citation type="journal article" date="2015" name="Microbiome">
        <title>Genomic resolution of linkages in carbon, nitrogen, and sulfur cycling among widespread estuary sediment bacteria.</title>
        <authorList>
            <person name="Baker B.J."/>
            <person name="Lazar C.S."/>
            <person name="Teske A.P."/>
            <person name="Dick G.J."/>
        </authorList>
    </citation>
    <scope>NUCLEOTIDE SEQUENCE [LARGE SCALE GENOMIC DNA]</scope>
    <source>
        <strain evidence="5">DG_54_3</strain>
    </source>
</reference>
<dbReference type="Gene3D" id="2.130.10.130">
    <property type="entry name" value="Integrin alpha, N-terminal"/>
    <property type="match status" value="1"/>
</dbReference>
<evidence type="ECO:0000256" key="3">
    <source>
        <dbReference type="ARBA" id="ARBA00022989"/>
    </source>
</evidence>
<keyword evidence="3" id="KW-1133">Transmembrane helix</keyword>
<evidence type="ECO:0000313" key="5">
    <source>
        <dbReference type="EMBL" id="KPJ62570.1"/>
    </source>
</evidence>
<keyword evidence="4" id="KW-0472">Membrane</keyword>
<evidence type="ECO:0000313" key="6">
    <source>
        <dbReference type="Proteomes" id="UP000051861"/>
    </source>
</evidence>
<dbReference type="Gene3D" id="2.130.10.10">
    <property type="entry name" value="YVTN repeat-like/Quinoprotein amine dehydrogenase"/>
    <property type="match status" value="1"/>
</dbReference>
<dbReference type="InterPro" id="IPR028994">
    <property type="entry name" value="Integrin_alpha_N"/>
</dbReference>
<evidence type="ECO:0000256" key="4">
    <source>
        <dbReference type="ARBA" id="ARBA00023136"/>
    </source>
</evidence>
<protein>
    <submittedName>
        <fullName evidence="5">Uncharacterized protein</fullName>
    </submittedName>
</protein>
<comment type="caution">
    <text evidence="5">The sequence shown here is derived from an EMBL/GenBank/DDBJ whole genome shotgun (WGS) entry which is preliminary data.</text>
</comment>
<dbReference type="PANTHER" id="PTHR21419:SF30">
    <property type="entry name" value="IG-LIKE DOMAIN-CONTAINING PROTEIN"/>
    <property type="match status" value="1"/>
</dbReference>
<dbReference type="InterPro" id="IPR045232">
    <property type="entry name" value="FAM234"/>
</dbReference>
<dbReference type="PANTHER" id="PTHR21419">
    <property type="match status" value="1"/>
</dbReference>
<name>A0A0S7XJH0_UNCSA</name>
<dbReference type="EMBL" id="LIZX01000264">
    <property type="protein sequence ID" value="KPJ62570.1"/>
    <property type="molecule type" value="Genomic_DNA"/>
</dbReference>
<accession>A0A0S7XJH0</accession>
<proteinExistence type="predicted"/>
<dbReference type="SUPFAM" id="SSF69318">
    <property type="entry name" value="Integrin alpha N-terminal domain"/>
    <property type="match status" value="2"/>
</dbReference>
<gene>
    <name evidence="5" type="ORF">AMJ44_15460</name>
</gene>
<dbReference type="Proteomes" id="UP000051861">
    <property type="component" value="Unassembled WGS sequence"/>
</dbReference>
<keyword evidence="2" id="KW-0812">Transmembrane</keyword>
<evidence type="ECO:0000256" key="2">
    <source>
        <dbReference type="ARBA" id="ARBA00022692"/>
    </source>
</evidence>
<dbReference type="AlphaFoldDB" id="A0A0S7XJH0"/>